<dbReference type="GO" id="GO:0022627">
    <property type="term" value="C:cytosolic small ribosomal subunit"/>
    <property type="evidence" value="ECO:0007669"/>
    <property type="project" value="TreeGrafter"/>
</dbReference>
<dbReference type="PANTHER" id="PTHR10744">
    <property type="entry name" value="40S RIBOSOMAL PROTEIN S11 FAMILY MEMBER"/>
    <property type="match status" value="1"/>
</dbReference>
<dbReference type="Gene3D" id="2.40.50.140">
    <property type="entry name" value="Nucleic acid-binding proteins"/>
    <property type="match status" value="1"/>
</dbReference>
<dbReference type="CDD" id="cd00364">
    <property type="entry name" value="Ribosomal_uS17"/>
    <property type="match status" value="1"/>
</dbReference>
<keyword evidence="2" id="KW-0689">Ribosomal protein</keyword>
<evidence type="ECO:0000256" key="3">
    <source>
        <dbReference type="ARBA" id="ARBA00023274"/>
    </source>
</evidence>
<comment type="similarity">
    <text evidence="1">Belongs to the universal ribosomal protein uS17 family.</text>
</comment>
<accession>A0AB34KC72</accession>
<dbReference type="SUPFAM" id="SSF50249">
    <property type="entry name" value="Nucleic acid-binding proteins"/>
    <property type="match status" value="1"/>
</dbReference>
<evidence type="ECO:0000256" key="4">
    <source>
        <dbReference type="SAM" id="MobiDB-lite"/>
    </source>
</evidence>
<dbReference type="Pfam" id="PF00366">
    <property type="entry name" value="Ribosomal_S17"/>
    <property type="match status" value="1"/>
</dbReference>
<dbReference type="GO" id="GO:0006412">
    <property type="term" value="P:translation"/>
    <property type="evidence" value="ECO:0007669"/>
    <property type="project" value="InterPro"/>
</dbReference>
<dbReference type="AlphaFoldDB" id="A0AB34KC72"/>
<keyword evidence="6" id="KW-1185">Reference proteome</keyword>
<dbReference type="EMBL" id="JBGBPQ010000001">
    <property type="protein sequence ID" value="KAL1530892.1"/>
    <property type="molecule type" value="Genomic_DNA"/>
</dbReference>
<gene>
    <name evidence="5" type="ORF">AB1Y20_001783</name>
</gene>
<reference evidence="5 6" key="1">
    <citation type="journal article" date="2024" name="Science">
        <title>Giant polyketide synthase enzymes in the biosynthesis of giant marine polyether toxins.</title>
        <authorList>
            <person name="Fallon T.R."/>
            <person name="Shende V.V."/>
            <person name="Wierzbicki I.H."/>
            <person name="Pendleton A.L."/>
            <person name="Watervoot N.F."/>
            <person name="Auber R.P."/>
            <person name="Gonzalez D.J."/>
            <person name="Wisecaver J.H."/>
            <person name="Moore B.S."/>
        </authorList>
    </citation>
    <scope>NUCLEOTIDE SEQUENCE [LARGE SCALE GENOMIC DNA]</scope>
    <source>
        <strain evidence="5 6">12B1</strain>
    </source>
</reference>
<sequence length="135" mass="15153">MPSPRPAIRYPLGKLTGFVVSTKMEKTVVVRVPFLLWNFKVQVQEKRNSRIWAHDEYELAREGDAVRLTQCRRLSKNKAHYVDAIVRREDSSLGIPSPYPNAHRLVEEIVRPEQGEQEDSEAAADGTADGAAPAA</sequence>
<evidence type="ECO:0000313" key="6">
    <source>
        <dbReference type="Proteomes" id="UP001515480"/>
    </source>
</evidence>
<dbReference type="Proteomes" id="UP001515480">
    <property type="component" value="Unassembled WGS sequence"/>
</dbReference>
<protein>
    <recommendedName>
        <fullName evidence="7">30S ribosomal protein S17, chloroplastic</fullName>
    </recommendedName>
</protein>
<dbReference type="PANTHER" id="PTHR10744:SF1">
    <property type="entry name" value="SMALL RIBOSOMAL SUBUNIT PROTEIN US17M"/>
    <property type="match status" value="1"/>
</dbReference>
<evidence type="ECO:0000256" key="1">
    <source>
        <dbReference type="ARBA" id="ARBA00010254"/>
    </source>
</evidence>
<feature type="compositionally biased region" description="Low complexity" evidence="4">
    <location>
        <begin position="123"/>
        <end position="135"/>
    </location>
</feature>
<comment type="caution">
    <text evidence="5">The sequence shown here is derived from an EMBL/GenBank/DDBJ whole genome shotgun (WGS) entry which is preliminary data.</text>
</comment>
<keyword evidence="3" id="KW-0687">Ribonucleoprotein</keyword>
<feature type="region of interest" description="Disordered" evidence="4">
    <location>
        <begin position="112"/>
        <end position="135"/>
    </location>
</feature>
<dbReference type="GO" id="GO:0003735">
    <property type="term" value="F:structural constituent of ribosome"/>
    <property type="evidence" value="ECO:0007669"/>
    <property type="project" value="InterPro"/>
</dbReference>
<organism evidence="5 6">
    <name type="scientific">Prymnesium parvum</name>
    <name type="common">Toxic golden alga</name>
    <dbReference type="NCBI Taxonomy" id="97485"/>
    <lineage>
        <taxon>Eukaryota</taxon>
        <taxon>Haptista</taxon>
        <taxon>Haptophyta</taxon>
        <taxon>Prymnesiophyceae</taxon>
        <taxon>Prymnesiales</taxon>
        <taxon>Prymnesiaceae</taxon>
        <taxon>Prymnesium</taxon>
    </lineage>
</organism>
<dbReference type="InterPro" id="IPR012340">
    <property type="entry name" value="NA-bd_OB-fold"/>
</dbReference>
<proteinExistence type="inferred from homology"/>
<name>A0AB34KC72_PRYPA</name>
<evidence type="ECO:0000313" key="5">
    <source>
        <dbReference type="EMBL" id="KAL1530892.1"/>
    </source>
</evidence>
<dbReference type="InterPro" id="IPR000266">
    <property type="entry name" value="Ribosomal_uS17"/>
</dbReference>
<evidence type="ECO:0000256" key="2">
    <source>
        <dbReference type="ARBA" id="ARBA00022980"/>
    </source>
</evidence>
<evidence type="ECO:0008006" key="7">
    <source>
        <dbReference type="Google" id="ProtNLM"/>
    </source>
</evidence>